<dbReference type="InterPro" id="IPR000873">
    <property type="entry name" value="AMP-dep_synth/lig_dom"/>
</dbReference>
<dbReference type="Proteomes" id="UP001565368">
    <property type="component" value="Unassembled WGS sequence"/>
</dbReference>
<dbReference type="RefSeq" id="XP_069211999.1">
    <property type="nucleotide sequence ID" value="XM_069351613.1"/>
</dbReference>
<proteinExistence type="predicted"/>
<dbReference type="Pfam" id="PF00501">
    <property type="entry name" value="AMP-binding"/>
    <property type="match status" value="1"/>
</dbReference>
<dbReference type="PROSITE" id="PS00455">
    <property type="entry name" value="AMP_BINDING"/>
    <property type="match status" value="1"/>
</dbReference>
<sequence>MPPLSVAETNALITAQPQFALEAVRINGVEHQCWAHNPASYRAFLVPRMEKWRDRTFIDAPVPGAADARESITYGEALRQAWSVAGWLRTRGAVVGSKVAIVGFNSISWAVAWVAIHLAGGVPVMVNAALTPDALAHCLALTRPLVVLADAGSADTLAAAADGLRAAGVGQLFSYHPTRAAVPRLDFARLDVPPGTVAAVKAGAGLDTLGPDSDGTVFFTSGTTGYPKAVLSSQRAGLHNYLASYVAPLRAALRLGAPIDLAMSLVLAQDAQPVTLLAIPLFHATGCYGQLVRGVHDGGKVVLLRRWDVDDAVRLIVAHGVDIVGGVPSIPSAILQSGKLPPDYQLRGLGYGGASPPARLAADIKERFPNAGAATGWGMTETNAIHCMHGGPDYVDRPTSCGPPVPTALVRIVDPETRRDVPAGTAGLVLAKGPNIMTEYYGNPEATAAALDKDGWLDTGDGGYLDAEGWLFITDRIKDIIIRGGENIPSTEVENALFADSRVAEAAAVPIPHDTLGEVVGVAVSLRPGARATGDELAAIARATLRFPARPAFVWVSDTPLDRNANGKLVKKDIKARVLAAYNRSRAKL</sequence>
<dbReference type="SUPFAM" id="SSF56801">
    <property type="entry name" value="Acetyl-CoA synthetase-like"/>
    <property type="match status" value="1"/>
</dbReference>
<dbReference type="InterPro" id="IPR045851">
    <property type="entry name" value="AMP-bd_C_sf"/>
</dbReference>
<dbReference type="InterPro" id="IPR020845">
    <property type="entry name" value="AMP-binding_CS"/>
</dbReference>
<dbReference type="PANTHER" id="PTHR24096:SF393">
    <property type="entry name" value="LIGASE, PUTATIVE-RELATED"/>
    <property type="match status" value="1"/>
</dbReference>
<dbReference type="GeneID" id="95984095"/>
<reference evidence="3 4" key="1">
    <citation type="submission" date="2023-08" db="EMBL/GenBank/DDBJ databases">
        <title>Annotated Genome Sequence of Vanrija albida AlHP1.</title>
        <authorList>
            <person name="Herzog R."/>
        </authorList>
    </citation>
    <scope>NUCLEOTIDE SEQUENCE [LARGE SCALE GENOMIC DNA]</scope>
    <source>
        <strain evidence="3 4">AlHP1</strain>
    </source>
</reference>
<organism evidence="3 4">
    <name type="scientific">Vanrija albida</name>
    <dbReference type="NCBI Taxonomy" id="181172"/>
    <lineage>
        <taxon>Eukaryota</taxon>
        <taxon>Fungi</taxon>
        <taxon>Dikarya</taxon>
        <taxon>Basidiomycota</taxon>
        <taxon>Agaricomycotina</taxon>
        <taxon>Tremellomycetes</taxon>
        <taxon>Trichosporonales</taxon>
        <taxon>Trichosporonaceae</taxon>
        <taxon>Vanrija</taxon>
    </lineage>
</organism>
<evidence type="ECO:0000259" key="1">
    <source>
        <dbReference type="Pfam" id="PF00501"/>
    </source>
</evidence>
<evidence type="ECO:0000259" key="2">
    <source>
        <dbReference type="Pfam" id="PF13193"/>
    </source>
</evidence>
<name>A0ABR3QBN1_9TREE</name>
<keyword evidence="4" id="KW-1185">Reference proteome</keyword>
<protein>
    <recommendedName>
        <fullName evidence="5">AMP-dependent synthetase/ligase domain-containing protein</fullName>
    </recommendedName>
</protein>
<dbReference type="EMBL" id="JBBXJM010000002">
    <property type="protein sequence ID" value="KAL1412055.1"/>
    <property type="molecule type" value="Genomic_DNA"/>
</dbReference>
<evidence type="ECO:0000313" key="4">
    <source>
        <dbReference type="Proteomes" id="UP001565368"/>
    </source>
</evidence>
<dbReference type="InterPro" id="IPR042099">
    <property type="entry name" value="ANL_N_sf"/>
</dbReference>
<evidence type="ECO:0008006" key="5">
    <source>
        <dbReference type="Google" id="ProtNLM"/>
    </source>
</evidence>
<accession>A0ABR3QBN1</accession>
<gene>
    <name evidence="3" type="ORF">Q8F55_003052</name>
</gene>
<evidence type="ECO:0000313" key="3">
    <source>
        <dbReference type="EMBL" id="KAL1412055.1"/>
    </source>
</evidence>
<dbReference type="InterPro" id="IPR025110">
    <property type="entry name" value="AMP-bd_C"/>
</dbReference>
<dbReference type="Gene3D" id="3.40.50.12780">
    <property type="entry name" value="N-terminal domain of ligase-like"/>
    <property type="match status" value="1"/>
</dbReference>
<dbReference type="Pfam" id="PF13193">
    <property type="entry name" value="AMP-binding_C"/>
    <property type="match status" value="1"/>
</dbReference>
<feature type="domain" description="AMP-dependent synthetase/ligase" evidence="1">
    <location>
        <begin position="50"/>
        <end position="441"/>
    </location>
</feature>
<dbReference type="Gene3D" id="3.30.300.30">
    <property type="match status" value="1"/>
</dbReference>
<dbReference type="PANTHER" id="PTHR24096">
    <property type="entry name" value="LONG-CHAIN-FATTY-ACID--COA LIGASE"/>
    <property type="match status" value="1"/>
</dbReference>
<feature type="domain" description="AMP-binding enzyme C-terminal" evidence="2">
    <location>
        <begin position="492"/>
        <end position="568"/>
    </location>
</feature>
<comment type="caution">
    <text evidence="3">The sequence shown here is derived from an EMBL/GenBank/DDBJ whole genome shotgun (WGS) entry which is preliminary data.</text>
</comment>